<gene>
    <name evidence="1" type="ORF">LCGC14_2062990</name>
</gene>
<sequence>MLHDMKIIGVLKAMAEANIDFWGTGSRFSSGRTTGDFDFFTKDCPSVVDFLERQGFFVNGEGYNDLLVCAVMEHPTGIHVQLTMDVQLRREVRDFIAASDLEQSIPKVERRCIWNMVTKGLKAQRDSAKPQADRSPDILGYPHLD</sequence>
<evidence type="ECO:0000313" key="1">
    <source>
        <dbReference type="EMBL" id="KKL74627.1"/>
    </source>
</evidence>
<reference evidence="1" key="1">
    <citation type="journal article" date="2015" name="Nature">
        <title>Complex archaea that bridge the gap between prokaryotes and eukaryotes.</title>
        <authorList>
            <person name="Spang A."/>
            <person name="Saw J.H."/>
            <person name="Jorgensen S.L."/>
            <person name="Zaremba-Niedzwiedzka K."/>
            <person name="Martijn J."/>
            <person name="Lind A.E."/>
            <person name="van Eijk R."/>
            <person name="Schleper C."/>
            <person name="Guy L."/>
            <person name="Ettema T.J."/>
        </authorList>
    </citation>
    <scope>NUCLEOTIDE SEQUENCE</scope>
</reference>
<comment type="caution">
    <text evidence="1">The sequence shown here is derived from an EMBL/GenBank/DDBJ whole genome shotgun (WGS) entry which is preliminary data.</text>
</comment>
<name>A0A0F9HHJ7_9ZZZZ</name>
<dbReference type="AlphaFoldDB" id="A0A0F9HHJ7"/>
<organism evidence="1">
    <name type="scientific">marine sediment metagenome</name>
    <dbReference type="NCBI Taxonomy" id="412755"/>
    <lineage>
        <taxon>unclassified sequences</taxon>
        <taxon>metagenomes</taxon>
        <taxon>ecological metagenomes</taxon>
    </lineage>
</organism>
<dbReference type="EMBL" id="LAZR01024590">
    <property type="protein sequence ID" value="KKL74627.1"/>
    <property type="molecule type" value="Genomic_DNA"/>
</dbReference>
<accession>A0A0F9HHJ7</accession>
<proteinExistence type="predicted"/>
<protein>
    <submittedName>
        <fullName evidence="1">Uncharacterized protein</fullName>
    </submittedName>
</protein>